<reference evidence="2" key="1">
    <citation type="journal article" date="2019" name="Int. J. Syst. Evol. Microbiol.">
        <title>The Global Catalogue of Microorganisms (GCM) 10K type strain sequencing project: providing services to taxonomists for standard genome sequencing and annotation.</title>
        <authorList>
            <consortium name="The Broad Institute Genomics Platform"/>
            <consortium name="The Broad Institute Genome Sequencing Center for Infectious Disease"/>
            <person name="Wu L."/>
            <person name="Ma J."/>
        </authorList>
    </citation>
    <scope>NUCLEOTIDE SEQUENCE [LARGE SCALE GENOMIC DNA]</scope>
    <source>
        <strain evidence="2">JCM 19635</strain>
    </source>
</reference>
<dbReference type="InterPro" id="IPR032675">
    <property type="entry name" value="LRR_dom_sf"/>
</dbReference>
<accession>A0ABW2UAD9</accession>
<keyword evidence="2" id="KW-1185">Reference proteome</keyword>
<organism evidence="1 2">
    <name type="scientific">Hymenobacter humi</name>
    <dbReference type="NCBI Taxonomy" id="1411620"/>
    <lineage>
        <taxon>Bacteria</taxon>
        <taxon>Pseudomonadati</taxon>
        <taxon>Bacteroidota</taxon>
        <taxon>Cytophagia</taxon>
        <taxon>Cytophagales</taxon>
        <taxon>Hymenobacteraceae</taxon>
        <taxon>Hymenobacter</taxon>
    </lineage>
</organism>
<name>A0ABW2UAD9_9BACT</name>
<evidence type="ECO:0000313" key="2">
    <source>
        <dbReference type="Proteomes" id="UP001596513"/>
    </source>
</evidence>
<gene>
    <name evidence="1" type="ORF">ACFQT0_26320</name>
</gene>
<comment type="caution">
    <text evidence="1">The sequence shown here is derived from an EMBL/GenBank/DDBJ whole genome shotgun (WGS) entry which is preliminary data.</text>
</comment>
<dbReference type="Gene3D" id="3.80.10.10">
    <property type="entry name" value="Ribonuclease Inhibitor"/>
    <property type="match status" value="1"/>
</dbReference>
<proteinExistence type="predicted"/>
<evidence type="ECO:0000313" key="1">
    <source>
        <dbReference type="EMBL" id="MFC7670498.1"/>
    </source>
</evidence>
<protein>
    <submittedName>
        <fullName evidence="1">Uncharacterized protein</fullName>
    </submittedName>
</protein>
<dbReference type="EMBL" id="JBHTEK010000002">
    <property type="protein sequence ID" value="MFC7670498.1"/>
    <property type="molecule type" value="Genomic_DNA"/>
</dbReference>
<sequence>MSHLSSLRGVLRRALFFVFWLGAGAYGVRAQGVPPGEGLVADSTELRVLRHFYAATGGPAWTTRTNWLTGTTLAEAGTWAGVTVSGGDVTGLVSGNNNLQGTLPAALGQLRGLTVLECYTAPGLTGAIPRPWAAWPGCNAWSSPSPA</sequence>
<dbReference type="Proteomes" id="UP001596513">
    <property type="component" value="Unassembled WGS sequence"/>
</dbReference>
<dbReference type="RefSeq" id="WP_380206227.1">
    <property type="nucleotide sequence ID" value="NZ_JBHTEK010000002.1"/>
</dbReference>